<name>A0ABP6P282_9ACTN</name>
<comment type="similarity">
    <text evidence="1">Belongs to the 'phage' integrase family.</text>
</comment>
<gene>
    <name evidence="6" type="ORF">GCM10010531_14200</name>
</gene>
<feature type="domain" description="Tyr recombinase" evidence="5">
    <location>
        <begin position="208"/>
        <end position="406"/>
    </location>
</feature>
<evidence type="ECO:0000313" key="7">
    <source>
        <dbReference type="Proteomes" id="UP001499924"/>
    </source>
</evidence>
<keyword evidence="7" id="KW-1185">Reference proteome</keyword>
<evidence type="ECO:0000256" key="1">
    <source>
        <dbReference type="ARBA" id="ARBA00008857"/>
    </source>
</evidence>
<sequence length="406" mass="44520">MGRRRLGLGEWGTFTFTPQVRGEDNKWHRAPEGTKPEQWEARATVRDRDGVRREAYRTAARKAAAERLLTDHLRERTAPAPADALVTQTTLVKDAAILWRERLPESHLSAGTQKTYRSVVNHHVIGTAGAPAPLANLTVQQVTAGGVERFLSTVARESGPQAARTTRTALRAVMDLAVKYDALTHNPVRQAGPISTPRKPERAETDRDTERAFTREERDAVVAFADADPKARNRDLGDLLAFLAGTGARIGEACGLRWSALDLADGFARLGPTVIRETGKGLRIQGDGKSKSATRTVKLPAWLVSRLLERQVSAIPNEWDVVFTSPRGQLRDPSNTTNDVTELLAAAGFPWARSHTFRKTAATLLDGSGLLTDRGVANQLGHKRASMTKDRYMSRHTVPEVAAEVL</sequence>
<dbReference type="PANTHER" id="PTHR30349:SF64">
    <property type="entry name" value="PROPHAGE INTEGRASE INTD-RELATED"/>
    <property type="match status" value="1"/>
</dbReference>
<dbReference type="InterPro" id="IPR011010">
    <property type="entry name" value="DNA_brk_join_enz"/>
</dbReference>
<reference evidence="7" key="1">
    <citation type="journal article" date="2019" name="Int. J. Syst. Evol. Microbiol.">
        <title>The Global Catalogue of Microorganisms (GCM) 10K type strain sequencing project: providing services to taxonomists for standard genome sequencing and annotation.</title>
        <authorList>
            <consortium name="The Broad Institute Genomics Platform"/>
            <consortium name="The Broad Institute Genome Sequencing Center for Infectious Disease"/>
            <person name="Wu L."/>
            <person name="Ma J."/>
        </authorList>
    </citation>
    <scope>NUCLEOTIDE SEQUENCE [LARGE SCALE GENOMIC DNA]</scope>
    <source>
        <strain evidence="7">JCM 15614</strain>
    </source>
</reference>
<dbReference type="PROSITE" id="PS51898">
    <property type="entry name" value="TYR_RECOMBINASE"/>
    <property type="match status" value="1"/>
</dbReference>
<dbReference type="Pfam" id="PF00589">
    <property type="entry name" value="Phage_integrase"/>
    <property type="match status" value="1"/>
</dbReference>
<dbReference type="InterPro" id="IPR050090">
    <property type="entry name" value="Tyrosine_recombinase_XerCD"/>
</dbReference>
<evidence type="ECO:0000256" key="4">
    <source>
        <dbReference type="SAM" id="MobiDB-lite"/>
    </source>
</evidence>
<dbReference type="Gene3D" id="1.10.443.10">
    <property type="entry name" value="Intergrase catalytic core"/>
    <property type="match status" value="1"/>
</dbReference>
<organism evidence="6 7">
    <name type="scientific">Blastococcus jejuensis</name>
    <dbReference type="NCBI Taxonomy" id="351224"/>
    <lineage>
        <taxon>Bacteria</taxon>
        <taxon>Bacillati</taxon>
        <taxon>Actinomycetota</taxon>
        <taxon>Actinomycetes</taxon>
        <taxon>Geodermatophilales</taxon>
        <taxon>Geodermatophilaceae</taxon>
        <taxon>Blastococcus</taxon>
    </lineage>
</organism>
<keyword evidence="3" id="KW-0233">DNA recombination</keyword>
<dbReference type="InterPro" id="IPR013762">
    <property type="entry name" value="Integrase-like_cat_sf"/>
</dbReference>
<evidence type="ECO:0000256" key="2">
    <source>
        <dbReference type="ARBA" id="ARBA00023125"/>
    </source>
</evidence>
<protein>
    <recommendedName>
        <fullName evidence="5">Tyr recombinase domain-containing protein</fullName>
    </recommendedName>
</protein>
<dbReference type="PANTHER" id="PTHR30349">
    <property type="entry name" value="PHAGE INTEGRASE-RELATED"/>
    <property type="match status" value="1"/>
</dbReference>
<feature type="compositionally biased region" description="Basic and acidic residues" evidence="4">
    <location>
        <begin position="198"/>
        <end position="213"/>
    </location>
</feature>
<accession>A0ABP6P282</accession>
<feature type="region of interest" description="Disordered" evidence="4">
    <location>
        <begin position="188"/>
        <end position="213"/>
    </location>
</feature>
<evidence type="ECO:0000313" key="6">
    <source>
        <dbReference type="EMBL" id="GAA3163441.1"/>
    </source>
</evidence>
<dbReference type="EMBL" id="BAAAVV010000003">
    <property type="protein sequence ID" value="GAA3163441.1"/>
    <property type="molecule type" value="Genomic_DNA"/>
</dbReference>
<dbReference type="InterPro" id="IPR010998">
    <property type="entry name" value="Integrase_recombinase_N"/>
</dbReference>
<dbReference type="Proteomes" id="UP001499924">
    <property type="component" value="Unassembled WGS sequence"/>
</dbReference>
<dbReference type="Gene3D" id="1.10.150.130">
    <property type="match status" value="1"/>
</dbReference>
<dbReference type="InterPro" id="IPR002104">
    <property type="entry name" value="Integrase_catalytic"/>
</dbReference>
<dbReference type="SUPFAM" id="SSF56349">
    <property type="entry name" value="DNA breaking-rejoining enzymes"/>
    <property type="match status" value="1"/>
</dbReference>
<dbReference type="CDD" id="cd01189">
    <property type="entry name" value="INT_ICEBs1_C_like"/>
    <property type="match status" value="1"/>
</dbReference>
<keyword evidence="2" id="KW-0238">DNA-binding</keyword>
<proteinExistence type="inferred from homology"/>
<evidence type="ECO:0000259" key="5">
    <source>
        <dbReference type="PROSITE" id="PS51898"/>
    </source>
</evidence>
<dbReference type="RefSeq" id="WP_344688029.1">
    <property type="nucleotide sequence ID" value="NZ_BAAAVV010000003.1"/>
</dbReference>
<evidence type="ECO:0000256" key="3">
    <source>
        <dbReference type="ARBA" id="ARBA00023172"/>
    </source>
</evidence>
<comment type="caution">
    <text evidence="6">The sequence shown here is derived from an EMBL/GenBank/DDBJ whole genome shotgun (WGS) entry which is preliminary data.</text>
</comment>